<reference evidence="3 4" key="1">
    <citation type="submission" date="2019-10" db="EMBL/GenBank/DDBJ databases">
        <authorList>
            <person name="Palmer J.M."/>
        </authorList>
    </citation>
    <scope>NUCLEOTIDE SEQUENCE [LARGE SCALE GENOMIC DNA]</scope>
    <source>
        <strain evidence="3 4">TWF696</strain>
    </source>
</reference>
<feature type="region of interest" description="Disordered" evidence="2">
    <location>
        <begin position="126"/>
        <end position="158"/>
    </location>
</feature>
<feature type="region of interest" description="Disordered" evidence="2">
    <location>
        <begin position="471"/>
        <end position="581"/>
    </location>
</feature>
<evidence type="ECO:0000313" key="4">
    <source>
        <dbReference type="Proteomes" id="UP001375240"/>
    </source>
</evidence>
<keyword evidence="1" id="KW-0175">Coiled coil</keyword>
<feature type="region of interest" description="Disordered" evidence="2">
    <location>
        <begin position="176"/>
        <end position="253"/>
    </location>
</feature>
<feature type="compositionally biased region" description="Low complexity" evidence="2">
    <location>
        <begin position="128"/>
        <end position="137"/>
    </location>
</feature>
<feature type="compositionally biased region" description="Basic and acidic residues" evidence="2">
    <location>
        <begin position="38"/>
        <end position="48"/>
    </location>
</feature>
<protein>
    <submittedName>
        <fullName evidence="3">Uncharacterized protein</fullName>
    </submittedName>
</protein>
<evidence type="ECO:0000313" key="3">
    <source>
        <dbReference type="EMBL" id="KAK6352981.1"/>
    </source>
</evidence>
<comment type="caution">
    <text evidence="3">The sequence shown here is derived from an EMBL/GenBank/DDBJ whole genome shotgun (WGS) entry which is preliminary data.</text>
</comment>
<accession>A0AAV9V5W5</accession>
<feature type="compositionally biased region" description="Low complexity" evidence="2">
    <location>
        <begin position="231"/>
        <end position="248"/>
    </location>
</feature>
<feature type="compositionally biased region" description="Basic and acidic residues" evidence="2">
    <location>
        <begin position="138"/>
        <end position="154"/>
    </location>
</feature>
<dbReference type="Proteomes" id="UP001375240">
    <property type="component" value="Unassembled WGS sequence"/>
</dbReference>
<feature type="coiled-coil region" evidence="1">
    <location>
        <begin position="373"/>
        <end position="421"/>
    </location>
</feature>
<gene>
    <name evidence="3" type="ORF">TWF696_004971</name>
</gene>
<dbReference type="AlphaFoldDB" id="A0AAV9V5W5"/>
<name>A0AAV9V5W5_9PEZI</name>
<feature type="compositionally biased region" description="Polar residues" evidence="2">
    <location>
        <begin position="61"/>
        <end position="73"/>
    </location>
</feature>
<feature type="compositionally biased region" description="Low complexity" evidence="2">
    <location>
        <begin position="50"/>
        <end position="60"/>
    </location>
</feature>
<proteinExistence type="predicted"/>
<evidence type="ECO:0000256" key="1">
    <source>
        <dbReference type="SAM" id="Coils"/>
    </source>
</evidence>
<dbReference type="EMBL" id="JAVHNQ010000003">
    <property type="protein sequence ID" value="KAK6352981.1"/>
    <property type="molecule type" value="Genomic_DNA"/>
</dbReference>
<keyword evidence="4" id="KW-1185">Reference proteome</keyword>
<sequence>MHDQPVCTIVSVPAPRTGQLGTTGVSTRLVGRLSVHLATEHGGQEKKRPSLPSTHPHTTPNAKFTSTSATPSTLRPPAAGGISPRSSSHGPVDIWIYLLACQCQSSCTVPRAFLLFALVSIPFDSTHQSQAQQQRPQSLKERSGIPRQSKEFGRHSRPFLGRMASTEERLYPALPQVITTPPPPATNPITPSTTKDTEARPSESPITPLKDDAPVAISEDLTKSPLPPIPLTATTVTPDPTPRVPTTTSKGDVLTSPVQALGAPAPLLTAAEIATLSPQALREQLTISQTQIATLQRLAEESRAAARHWMLQHKMLESDYTNEKHRFEVEIALAKREVEVLRGYDSRRTAPGGTTGTTAATNILSANNSFNADEDLSASNEKLRERLNRAKNLILEERAAKKDLEEMVERLKKRIRDNRRHDNMVDRAILHVEASRGLKRSESGMSTTSQPREDGLAALGEVASQVLMEQEARAGGTPKKAMQTSRPGDLVSPIELGATVATATPSKKRRRRKSRDSTISASDGEAPTVVNTPARKVQRKEAGALAASGSPGTPKKARAGTGSAAGTPRSVKKKLSGSWKATNARSPLVGAVVEAALEPREKFGAALNYTTEGGGGT</sequence>
<evidence type="ECO:0000256" key="2">
    <source>
        <dbReference type="SAM" id="MobiDB-lite"/>
    </source>
</evidence>
<feature type="region of interest" description="Disordered" evidence="2">
    <location>
        <begin position="38"/>
        <end position="86"/>
    </location>
</feature>
<organism evidence="3 4">
    <name type="scientific">Orbilia brochopaga</name>
    <dbReference type="NCBI Taxonomy" id="3140254"/>
    <lineage>
        <taxon>Eukaryota</taxon>
        <taxon>Fungi</taxon>
        <taxon>Dikarya</taxon>
        <taxon>Ascomycota</taxon>
        <taxon>Pezizomycotina</taxon>
        <taxon>Orbiliomycetes</taxon>
        <taxon>Orbiliales</taxon>
        <taxon>Orbiliaceae</taxon>
        <taxon>Orbilia</taxon>
    </lineage>
</organism>